<evidence type="ECO:0000256" key="1">
    <source>
        <dbReference type="ARBA" id="ARBA00022714"/>
    </source>
</evidence>
<keyword evidence="3" id="KW-0408">Iron</keyword>
<dbReference type="InterPro" id="IPR004480">
    <property type="entry name" value="Monothiol_GRX-rel"/>
</dbReference>
<keyword evidence="5" id="KW-0676">Redox-active center</keyword>
<dbReference type="GO" id="GO:0046872">
    <property type="term" value="F:metal ion binding"/>
    <property type="evidence" value="ECO:0007669"/>
    <property type="project" value="UniProtKB-KW"/>
</dbReference>
<evidence type="ECO:0000259" key="7">
    <source>
        <dbReference type="Pfam" id="PF00462"/>
    </source>
</evidence>
<dbReference type="CDD" id="cd03028">
    <property type="entry name" value="GRX_PICOT_like"/>
    <property type="match status" value="1"/>
</dbReference>
<gene>
    <name evidence="8" type="ORF">CAOG_001571</name>
</gene>
<dbReference type="InterPro" id="IPR036249">
    <property type="entry name" value="Thioredoxin-like_sf"/>
</dbReference>
<dbReference type="PANTHER" id="PTHR10293">
    <property type="entry name" value="GLUTAREDOXIN FAMILY MEMBER"/>
    <property type="match status" value="1"/>
</dbReference>
<dbReference type="GO" id="GO:0005759">
    <property type="term" value="C:mitochondrial matrix"/>
    <property type="evidence" value="ECO:0007669"/>
    <property type="project" value="TreeGrafter"/>
</dbReference>
<feature type="domain" description="Glutaredoxin" evidence="7">
    <location>
        <begin position="95"/>
        <end position="160"/>
    </location>
</feature>
<dbReference type="SUPFAM" id="SSF52833">
    <property type="entry name" value="Thioredoxin-like"/>
    <property type="match status" value="1"/>
</dbReference>
<keyword evidence="9" id="KW-1185">Reference proteome</keyword>
<dbReference type="eggNOG" id="KOG0911">
    <property type="taxonomic scope" value="Eukaryota"/>
</dbReference>
<dbReference type="Pfam" id="PF00462">
    <property type="entry name" value="Glutaredoxin"/>
    <property type="match status" value="1"/>
</dbReference>
<feature type="chain" id="PRO_5012723398" description="Glutaredoxin domain-containing protein" evidence="6">
    <location>
        <begin position="16"/>
        <end position="183"/>
    </location>
</feature>
<dbReference type="AlphaFoldDB" id="A0A0D2WJI9"/>
<dbReference type="NCBIfam" id="TIGR00365">
    <property type="entry name" value="Grx4 family monothiol glutaredoxin"/>
    <property type="match status" value="1"/>
</dbReference>
<dbReference type="FunFam" id="3.40.30.10:FF:000005">
    <property type="entry name" value="Glutaredoxin 5"/>
    <property type="match status" value="1"/>
</dbReference>
<dbReference type="Proteomes" id="UP000008743">
    <property type="component" value="Unassembled WGS sequence"/>
</dbReference>
<keyword evidence="2" id="KW-0479">Metal-binding</keyword>
<accession>A0A0D2WJI9</accession>
<keyword evidence="6" id="KW-0732">Signal</keyword>
<dbReference type="InParanoid" id="A0A0D2WJI9"/>
<dbReference type="Gene3D" id="3.40.30.10">
    <property type="entry name" value="Glutaredoxin"/>
    <property type="match status" value="1"/>
</dbReference>
<keyword evidence="4" id="KW-0411">Iron-sulfur</keyword>
<name>A0A0D2WJI9_CAPO3</name>
<feature type="signal peptide" evidence="6">
    <location>
        <begin position="1"/>
        <end position="15"/>
    </location>
</feature>
<dbReference type="PhylomeDB" id="A0A0D2WJI9"/>
<keyword evidence="1" id="KW-0001">2Fe-2S</keyword>
<reference evidence="9" key="1">
    <citation type="submission" date="2011-02" db="EMBL/GenBank/DDBJ databases">
        <title>The Genome Sequence of Capsaspora owczarzaki ATCC 30864.</title>
        <authorList>
            <person name="Russ C."/>
            <person name="Cuomo C."/>
            <person name="Burger G."/>
            <person name="Gray M.W."/>
            <person name="Holland P.W.H."/>
            <person name="King N."/>
            <person name="Lang F.B.F."/>
            <person name="Roger A.J."/>
            <person name="Ruiz-Trillo I."/>
            <person name="Young S.K."/>
            <person name="Zeng Q."/>
            <person name="Gargeya S."/>
            <person name="Alvarado L."/>
            <person name="Berlin A."/>
            <person name="Chapman S.B."/>
            <person name="Chen Z."/>
            <person name="Freedman E."/>
            <person name="Gellesch M."/>
            <person name="Goldberg J."/>
            <person name="Griggs A."/>
            <person name="Gujja S."/>
            <person name="Heilman E."/>
            <person name="Heiman D."/>
            <person name="Howarth C."/>
            <person name="Mehta T."/>
            <person name="Neiman D."/>
            <person name="Pearson M."/>
            <person name="Roberts A."/>
            <person name="Saif S."/>
            <person name="Shea T."/>
            <person name="Shenoy N."/>
            <person name="Sisk P."/>
            <person name="Stolte C."/>
            <person name="Sykes S."/>
            <person name="White J."/>
            <person name="Yandava C."/>
            <person name="Haas B."/>
            <person name="Nusbaum C."/>
            <person name="Birren B."/>
        </authorList>
    </citation>
    <scope>NUCLEOTIDE SEQUENCE</scope>
    <source>
        <strain evidence="9">ATCC 30864</strain>
    </source>
</reference>
<evidence type="ECO:0000313" key="8">
    <source>
        <dbReference type="EMBL" id="KJE90230.1"/>
    </source>
</evidence>
<dbReference type="PANTHER" id="PTHR10293:SF16">
    <property type="entry name" value="GLUTAREDOXIN-RELATED PROTEIN 5, MITOCHONDRIAL"/>
    <property type="match status" value="1"/>
</dbReference>
<dbReference type="STRING" id="595528.A0A0D2WJI9"/>
<protein>
    <recommendedName>
        <fullName evidence="7">Glutaredoxin domain-containing protein</fullName>
    </recommendedName>
</protein>
<dbReference type="EMBL" id="KE346361">
    <property type="protein sequence ID" value="KJE90230.1"/>
    <property type="molecule type" value="Genomic_DNA"/>
</dbReference>
<evidence type="ECO:0000256" key="5">
    <source>
        <dbReference type="ARBA" id="ARBA00023284"/>
    </source>
</evidence>
<dbReference type="PROSITE" id="PS51354">
    <property type="entry name" value="GLUTAREDOXIN_2"/>
    <property type="match status" value="1"/>
</dbReference>
<sequence>MQRLSGLIVARSAAAALLASAPRSAACAALAVRTRASIATGSMTLSTAAAAAARQATSPFAASTVSMCRGYATMAPAESESARDFIDKTVKGNPVVLFMKGVPEQPMCGFSRAVVQVLAAQNLKEYASVNVLASDEVRQGIKDYTNWPTIPQVFINGEFVGGCDILLNLHQSGELETMLKKTQ</sequence>
<dbReference type="OrthoDB" id="415696at2759"/>
<dbReference type="FunCoup" id="A0A0D2WJI9">
    <property type="interactions" value="241"/>
</dbReference>
<dbReference type="GO" id="GO:0051537">
    <property type="term" value="F:2 iron, 2 sulfur cluster binding"/>
    <property type="evidence" value="ECO:0007669"/>
    <property type="project" value="UniProtKB-KW"/>
</dbReference>
<evidence type="ECO:0000256" key="3">
    <source>
        <dbReference type="ARBA" id="ARBA00023004"/>
    </source>
</evidence>
<evidence type="ECO:0000256" key="4">
    <source>
        <dbReference type="ARBA" id="ARBA00023014"/>
    </source>
</evidence>
<dbReference type="RefSeq" id="XP_004364439.2">
    <property type="nucleotide sequence ID" value="XM_004364382.2"/>
</dbReference>
<evidence type="ECO:0000256" key="6">
    <source>
        <dbReference type="SAM" id="SignalP"/>
    </source>
</evidence>
<evidence type="ECO:0000256" key="2">
    <source>
        <dbReference type="ARBA" id="ARBA00022723"/>
    </source>
</evidence>
<dbReference type="InterPro" id="IPR033658">
    <property type="entry name" value="GRX_PICOT-like"/>
</dbReference>
<evidence type="ECO:0000313" key="9">
    <source>
        <dbReference type="Proteomes" id="UP000008743"/>
    </source>
</evidence>
<dbReference type="InterPro" id="IPR002109">
    <property type="entry name" value="Glutaredoxin"/>
</dbReference>
<organism evidence="8 9">
    <name type="scientific">Capsaspora owczarzaki (strain ATCC 30864)</name>
    <dbReference type="NCBI Taxonomy" id="595528"/>
    <lineage>
        <taxon>Eukaryota</taxon>
        <taxon>Filasterea</taxon>
        <taxon>Capsaspora</taxon>
    </lineage>
</organism>
<proteinExistence type="predicted"/>